<dbReference type="GO" id="GO:0004672">
    <property type="term" value="F:protein kinase activity"/>
    <property type="evidence" value="ECO:0007669"/>
    <property type="project" value="InterPro"/>
</dbReference>
<dbReference type="SUPFAM" id="SSF56112">
    <property type="entry name" value="Protein kinase-like (PK-like)"/>
    <property type="match status" value="1"/>
</dbReference>
<organism evidence="3 4">
    <name type="scientific">Reticulibacter mediterranei</name>
    <dbReference type="NCBI Taxonomy" id="2778369"/>
    <lineage>
        <taxon>Bacteria</taxon>
        <taxon>Bacillati</taxon>
        <taxon>Chloroflexota</taxon>
        <taxon>Ktedonobacteria</taxon>
        <taxon>Ktedonobacterales</taxon>
        <taxon>Reticulibacteraceae</taxon>
        <taxon>Reticulibacter</taxon>
    </lineage>
</organism>
<dbReference type="PANTHER" id="PTHR44167:SF24">
    <property type="entry name" value="SERINE_THREONINE-PROTEIN KINASE CHK2"/>
    <property type="match status" value="1"/>
</dbReference>
<dbReference type="Proteomes" id="UP000597444">
    <property type="component" value="Unassembled WGS sequence"/>
</dbReference>
<sequence>MNTKDNNEWARHVTFCAGSRISYALYNNGERRGSQAELDTVQFLLNNLKPHDVGDYRILVNYNIPMQGADAREVDIVLINKYGVFLLEVKSWIGSIQAYDDAWIVDDRYRRENALESINAKARILYSRTFGEGGELSELKRVSVAGIVVLTEGTGRFVNKGTRSGLAVMGLNDALYHAVTSTQLLHRGPSSRMLDNLDIRRVKEAIFVRHTTREVKLIGNNYRILKELSFGDLFDAYEAENVDMPDQHVRLKRYQLPKLTLDENMVRALKQFRRSGLTLSALGSHTNILGTKAFFPDQERPDVYYEVTELVPGKGRRLDEIMSNATRPFSLDEQFNYLEQLCMALERAHGYKTAEGRPKPIFHRNICPETIFVTNEQVVKLADFDFAKFGMNPQDSLTYSDPDIGSSREATEAFIETPYTAPEVLEFPSSASPASDIYALGVLWYQLASVKTHNPKFDRKQADKQINSIRRLPEAARSLMKRMVAEVPMNRPQHVEEVLVELRLLKNTKQQAE</sequence>
<dbReference type="EMBL" id="BNJK01000001">
    <property type="protein sequence ID" value="GHO96614.1"/>
    <property type="molecule type" value="Genomic_DNA"/>
</dbReference>
<dbReference type="InterPro" id="IPR011009">
    <property type="entry name" value="Kinase-like_dom_sf"/>
</dbReference>
<comment type="caution">
    <text evidence="3">The sequence shown here is derived from an EMBL/GenBank/DDBJ whole genome shotgun (WGS) entry which is preliminary data.</text>
</comment>
<dbReference type="InterPro" id="IPR011528">
    <property type="entry name" value="NERD"/>
</dbReference>
<evidence type="ECO:0000313" key="4">
    <source>
        <dbReference type="Proteomes" id="UP000597444"/>
    </source>
</evidence>
<evidence type="ECO:0000259" key="1">
    <source>
        <dbReference type="PROSITE" id="PS50011"/>
    </source>
</evidence>
<feature type="domain" description="Protein kinase" evidence="1">
    <location>
        <begin position="222"/>
        <end position="504"/>
    </location>
</feature>
<protein>
    <recommendedName>
        <fullName evidence="5">Serine/threonine protein kinase</fullName>
    </recommendedName>
</protein>
<dbReference type="AlphaFoldDB" id="A0A8J3IJD0"/>
<keyword evidence="4" id="KW-1185">Reference proteome</keyword>
<dbReference type="PROSITE" id="PS50011">
    <property type="entry name" value="PROTEIN_KINASE_DOM"/>
    <property type="match status" value="1"/>
</dbReference>
<gene>
    <name evidence="3" type="ORF">KSF_066620</name>
</gene>
<dbReference type="PANTHER" id="PTHR44167">
    <property type="entry name" value="OVARIAN-SPECIFIC SERINE/THREONINE-PROTEIN KINASE LOK-RELATED"/>
    <property type="match status" value="1"/>
</dbReference>
<dbReference type="Pfam" id="PF00069">
    <property type="entry name" value="Pkinase"/>
    <property type="match status" value="1"/>
</dbReference>
<evidence type="ECO:0000259" key="2">
    <source>
        <dbReference type="PROSITE" id="PS50965"/>
    </source>
</evidence>
<dbReference type="Gene3D" id="1.10.510.10">
    <property type="entry name" value="Transferase(Phosphotransferase) domain 1"/>
    <property type="match status" value="1"/>
</dbReference>
<evidence type="ECO:0000313" key="3">
    <source>
        <dbReference type="EMBL" id="GHO96614.1"/>
    </source>
</evidence>
<proteinExistence type="predicted"/>
<feature type="domain" description="NERD" evidence="2">
    <location>
        <begin position="32"/>
        <end position="148"/>
    </location>
</feature>
<name>A0A8J3IJD0_9CHLR</name>
<evidence type="ECO:0008006" key="5">
    <source>
        <dbReference type="Google" id="ProtNLM"/>
    </source>
</evidence>
<reference evidence="3" key="1">
    <citation type="submission" date="2020-10" db="EMBL/GenBank/DDBJ databases">
        <title>Taxonomic study of unclassified bacteria belonging to the class Ktedonobacteria.</title>
        <authorList>
            <person name="Yabe S."/>
            <person name="Wang C.M."/>
            <person name="Zheng Y."/>
            <person name="Sakai Y."/>
            <person name="Cavaletti L."/>
            <person name="Monciardini P."/>
            <person name="Donadio S."/>
        </authorList>
    </citation>
    <scope>NUCLEOTIDE SEQUENCE</scope>
    <source>
        <strain evidence="3">ID150040</strain>
    </source>
</reference>
<dbReference type="SMART" id="SM00220">
    <property type="entry name" value="S_TKc"/>
    <property type="match status" value="1"/>
</dbReference>
<dbReference type="Pfam" id="PF08378">
    <property type="entry name" value="NERD"/>
    <property type="match status" value="1"/>
</dbReference>
<dbReference type="GO" id="GO:0005524">
    <property type="term" value="F:ATP binding"/>
    <property type="evidence" value="ECO:0007669"/>
    <property type="project" value="InterPro"/>
</dbReference>
<accession>A0A8J3IJD0</accession>
<dbReference type="RefSeq" id="WP_220207223.1">
    <property type="nucleotide sequence ID" value="NZ_BNJK01000001.1"/>
</dbReference>
<dbReference type="PROSITE" id="PS50965">
    <property type="entry name" value="NERD"/>
    <property type="match status" value="1"/>
</dbReference>
<dbReference type="InterPro" id="IPR000719">
    <property type="entry name" value="Prot_kinase_dom"/>
</dbReference>